<dbReference type="SMART" id="SM00906">
    <property type="entry name" value="Fungal_trans"/>
    <property type="match status" value="1"/>
</dbReference>
<evidence type="ECO:0000256" key="6">
    <source>
        <dbReference type="ARBA" id="ARBA00023163"/>
    </source>
</evidence>
<reference evidence="9 10" key="1">
    <citation type="submission" date="2024-02" db="EMBL/GenBank/DDBJ databases">
        <title>De novo assembly and annotation of 12 fungi associated with fruit tree decline syndrome in Ontario, Canada.</title>
        <authorList>
            <person name="Sulman M."/>
            <person name="Ellouze W."/>
            <person name="Ilyukhin E."/>
        </authorList>
    </citation>
    <scope>NUCLEOTIDE SEQUENCE [LARGE SCALE GENOMIC DNA]</scope>
    <source>
        <strain evidence="9 10">M1-105</strain>
    </source>
</reference>
<dbReference type="CDD" id="cd12148">
    <property type="entry name" value="fungal_TF_MHR"/>
    <property type="match status" value="1"/>
</dbReference>
<dbReference type="Proteomes" id="UP001521116">
    <property type="component" value="Unassembled WGS sequence"/>
</dbReference>
<keyword evidence="3" id="KW-0862">Zinc</keyword>
<evidence type="ECO:0000313" key="10">
    <source>
        <dbReference type="Proteomes" id="UP001521116"/>
    </source>
</evidence>
<keyword evidence="2" id="KW-0479">Metal-binding</keyword>
<evidence type="ECO:0000256" key="5">
    <source>
        <dbReference type="ARBA" id="ARBA00023125"/>
    </source>
</evidence>
<organism evidence="9 10">
    <name type="scientific">Neofusicoccum ribis</name>
    <dbReference type="NCBI Taxonomy" id="45134"/>
    <lineage>
        <taxon>Eukaryota</taxon>
        <taxon>Fungi</taxon>
        <taxon>Dikarya</taxon>
        <taxon>Ascomycota</taxon>
        <taxon>Pezizomycotina</taxon>
        <taxon>Dothideomycetes</taxon>
        <taxon>Dothideomycetes incertae sedis</taxon>
        <taxon>Botryosphaeriales</taxon>
        <taxon>Botryosphaeriaceae</taxon>
        <taxon>Neofusicoccum</taxon>
    </lineage>
</organism>
<protein>
    <recommendedName>
        <fullName evidence="8">Xylanolytic transcriptional activator regulatory domain-containing protein</fullName>
    </recommendedName>
</protein>
<name>A0ABR3SED0_9PEZI</name>
<keyword evidence="10" id="KW-1185">Reference proteome</keyword>
<gene>
    <name evidence="9" type="ORF">SLS56_010457</name>
</gene>
<dbReference type="InterPro" id="IPR052202">
    <property type="entry name" value="Yeast_MetPath_Reg"/>
</dbReference>
<dbReference type="InterPro" id="IPR007219">
    <property type="entry name" value="XnlR_reg_dom"/>
</dbReference>
<keyword evidence="7" id="KW-0539">Nucleus</keyword>
<dbReference type="PANTHER" id="PTHR47782">
    <property type="entry name" value="ZN(II)2CYS6 TRANSCRIPTION FACTOR (EUROFUNG)-RELATED"/>
    <property type="match status" value="1"/>
</dbReference>
<evidence type="ECO:0000256" key="4">
    <source>
        <dbReference type="ARBA" id="ARBA00023015"/>
    </source>
</evidence>
<keyword evidence="5" id="KW-0238">DNA-binding</keyword>
<evidence type="ECO:0000313" key="9">
    <source>
        <dbReference type="EMBL" id="KAL1618727.1"/>
    </source>
</evidence>
<keyword evidence="6" id="KW-0804">Transcription</keyword>
<dbReference type="EMBL" id="JAJVDC020000203">
    <property type="protein sequence ID" value="KAL1618727.1"/>
    <property type="molecule type" value="Genomic_DNA"/>
</dbReference>
<sequence>MPYIQSLLARLEHLESLKDALQNSPGHCASVQLASPSPSSADGMLHALSSQLNASKPPRSSFDVKFILQQRSGDTSLFFGSSSVFALTVEILNYARSKGFIADEPLTPVDLRDTNFENDLSPGRVPAIEDMRALVSYYFLSMNKLYGFLDASAAESDLNSYLELRPNGPLHGPQAHQYFRVSMICAIASANQARYRPTRTADSMAFYADALTCVEEVTSEVSQDSLRALLLLILFCLFYPRKGDIWKLLDYACRLSIELGYHTEQEIGRVDERQRDLQRSTFWGLCAIERIVGQLFGRCSDLPQAIITTEYPTTASAPSTGPGFARELSIAHHYRLVYLRSEIYQDLYLPATLPDFDLQWYKERHATLVAWREELEFADDVASVVAVTCNVGYCATICFLFQPLMLRALSKTTELATGDGSGDGLGVIPQDNYWAACELIKTYELVLRAPPDSSLGMYPMTFLSAHYIYLAGLTLMAHYLLALDGRVILLNPLAEEAGEFALNGRPIDFGSISEVTGSCLVLLSWCADKFPGMEGMLSAFKRLSEKVVPALIRRGLA</sequence>
<proteinExistence type="predicted"/>
<evidence type="ECO:0000256" key="2">
    <source>
        <dbReference type="ARBA" id="ARBA00022723"/>
    </source>
</evidence>
<accession>A0ABR3SED0</accession>
<evidence type="ECO:0000256" key="3">
    <source>
        <dbReference type="ARBA" id="ARBA00022833"/>
    </source>
</evidence>
<dbReference type="PANTHER" id="PTHR47782:SF2">
    <property type="entry name" value="TRANSCRIPTION FACTOR, PUTATIVE (AFU_ORTHOLOGUE AFUA_4G12570)-RELATED"/>
    <property type="match status" value="1"/>
</dbReference>
<keyword evidence="4" id="KW-0805">Transcription regulation</keyword>
<evidence type="ECO:0000259" key="8">
    <source>
        <dbReference type="SMART" id="SM00906"/>
    </source>
</evidence>
<evidence type="ECO:0000256" key="1">
    <source>
        <dbReference type="ARBA" id="ARBA00004123"/>
    </source>
</evidence>
<feature type="domain" description="Xylanolytic transcriptional activator regulatory" evidence="8">
    <location>
        <begin position="245"/>
        <end position="318"/>
    </location>
</feature>
<evidence type="ECO:0000256" key="7">
    <source>
        <dbReference type="ARBA" id="ARBA00023242"/>
    </source>
</evidence>
<comment type="caution">
    <text evidence="9">The sequence shown here is derived from an EMBL/GenBank/DDBJ whole genome shotgun (WGS) entry which is preliminary data.</text>
</comment>
<comment type="subcellular location">
    <subcellularLocation>
        <location evidence="1">Nucleus</location>
    </subcellularLocation>
</comment>
<dbReference type="Pfam" id="PF04082">
    <property type="entry name" value="Fungal_trans"/>
    <property type="match status" value="1"/>
</dbReference>